<feature type="transmembrane region" description="Helical" evidence="2">
    <location>
        <begin position="757"/>
        <end position="783"/>
    </location>
</feature>
<dbReference type="eggNOG" id="KOG2707">
    <property type="taxonomic scope" value="Eukaryota"/>
</dbReference>
<feature type="compositionally biased region" description="Low complexity" evidence="1">
    <location>
        <begin position="143"/>
        <end position="154"/>
    </location>
</feature>
<keyword evidence="4" id="KW-1185">Reference proteome</keyword>
<sequence length="1227" mass="132974">MLPPPPNILGAPPAPPSPSNYPDENNSSVNSNNNDKSDWEDWTDNEIITTVNSPRTNNTSPQTPQPPLPPTRGQGQGQVQEELPATPTTPWPTIMSSPSRNTNGTNSPISLRGINNPTLKRLRSRQRQKAQNARAGIKLVTDLSKLQPPSQQQQGMRTGKFVDLAALKALEGRRSPLSGSDYSAKRASYASWMKRRPTYKSSQKSLGVEASPATGTPSAATADLSPYERRIPIGIEIPPGQEVVVSPETAVVETPPDLFPRYLQARQQQQQQQVQLQVKDQRVVVLGQVGMGMGMGMEQRGVMSPEEMPKSCWSPDTEDMVSPQSVVTERSPQEGLMERVFGNFPFPNNTTTATTTQPTQNAAKTLAGEISPLTPDDNATLRSPIYDEDDDTNTPVTLFEEDGQSPATTRRRSLRAMAANNNLTININRQRSGTSGSADTAARSPQGWWDQIRSPFFGPPTPVYFPGQGPSQTQMPAQVQAQVAVSVTGNGVDTRAEDEWWKDDDKKKQVSTMFERKEGSSSRTGTPSLEKETLKARPPPQIVVEDHSSSVPTPGPTPMQEPPSSSELAKTAALSHPPEKPPTTTASPSVPSPTPSDLPPPYSPPRPQHPIPRYRLIPLPSPSPSPSPGLADQTISSQRAPGLGLRGGNGQPDNLSDIPLTPNAGPTAPGAAYYPGVLPDRPQGSFVPAEQSPLADVRVNGRGPWQSAERKRRRHEKEDAVAYRAGRMWHGRGCFPLLGGCCGLGRPGREGRKRRRFCCCGALCCLLVLMVIILGVVLGTVVFKKREKEEEFGPWRWVNLTDFPAMPVGRVTVVGPEEEIRTGCVQPSTLWSCAIPKEEAQAGLALGFESTKPAFVFEIEVDEGEEQAWNVPNGETPTPVPLPASTSTTSRISSTGFATVTRSFSSSSTRATSTSAATDDNGSLVRRQQTATSPGEGETFIPSPPAPPFQEIFFLGNTTDGVVSPDKGGEPTPFYITLLRPNTTTPDSPSLTRLARRQATTSSSPSFGDVIDALMPPPHINPDGTAAPPIFLPTPQRQPLRLFDRGLPTERFAFYSYFNKTIYVREIGENGPSPDRADLNGGCLREEAKWVVAWHEVRIKVEIWTRRNATARLVNGARVGSITPLPATLNETEVEKIESTQPGTAPYPVTVTLDTHGGEVTRKIVFARRISEDLKIQLSGVKLIRNEMNNTGDLVNPGASEDANPSFGGFDGGTGGCRCTWRNFIDN</sequence>
<name>G0SEV1_CHATD</name>
<dbReference type="RefSeq" id="XP_006696298.1">
    <property type="nucleotide sequence ID" value="XM_006696235.1"/>
</dbReference>
<dbReference type="OrthoDB" id="10259622at2759"/>
<feature type="region of interest" description="Disordered" evidence="1">
    <location>
        <begin position="196"/>
        <end position="221"/>
    </location>
</feature>
<dbReference type="HOGENOM" id="CLU_004045_0_0_1"/>
<feature type="compositionally biased region" description="Low complexity" evidence="1">
    <location>
        <begin position="52"/>
        <end position="62"/>
    </location>
</feature>
<accession>G0SEV1</accession>
<evidence type="ECO:0000313" key="4">
    <source>
        <dbReference type="Proteomes" id="UP000008066"/>
    </source>
</evidence>
<gene>
    <name evidence="3" type="ORF">CTHT_0059800</name>
</gene>
<dbReference type="EMBL" id="GL988046">
    <property type="protein sequence ID" value="EGS17967.1"/>
    <property type="molecule type" value="Genomic_DNA"/>
</dbReference>
<feature type="compositionally biased region" description="Low complexity" evidence="1">
    <location>
        <begin position="885"/>
        <end position="918"/>
    </location>
</feature>
<keyword evidence="2" id="KW-0472">Membrane</keyword>
<feature type="compositionally biased region" description="Pro residues" evidence="1">
    <location>
        <begin position="590"/>
        <end position="610"/>
    </location>
</feature>
<evidence type="ECO:0000256" key="1">
    <source>
        <dbReference type="SAM" id="MobiDB-lite"/>
    </source>
</evidence>
<dbReference type="OMA" id="SPWDRRI"/>
<feature type="region of interest" description="Disordered" evidence="1">
    <location>
        <begin position="386"/>
        <end position="409"/>
    </location>
</feature>
<feature type="compositionally biased region" description="Low complexity" evidence="1">
    <location>
        <begin position="20"/>
        <end position="34"/>
    </location>
</feature>
<organism evidence="4">
    <name type="scientific">Chaetomium thermophilum (strain DSM 1495 / CBS 144.50 / IMI 039719)</name>
    <name type="common">Thermochaetoides thermophila</name>
    <dbReference type="NCBI Taxonomy" id="759272"/>
    <lineage>
        <taxon>Eukaryota</taxon>
        <taxon>Fungi</taxon>
        <taxon>Dikarya</taxon>
        <taxon>Ascomycota</taxon>
        <taxon>Pezizomycotina</taxon>
        <taxon>Sordariomycetes</taxon>
        <taxon>Sordariomycetidae</taxon>
        <taxon>Sordariales</taxon>
        <taxon>Chaetomiaceae</taxon>
        <taxon>Thermochaetoides</taxon>
    </lineage>
</organism>
<reference evidence="3 4" key="1">
    <citation type="journal article" date="2011" name="Cell">
        <title>Insight into structure and assembly of the nuclear pore complex by utilizing the genome of a eukaryotic thermophile.</title>
        <authorList>
            <person name="Amlacher S."/>
            <person name="Sarges P."/>
            <person name="Flemming D."/>
            <person name="van Noort V."/>
            <person name="Kunze R."/>
            <person name="Devos D.P."/>
            <person name="Arumugam M."/>
            <person name="Bork P."/>
            <person name="Hurt E."/>
        </authorList>
    </citation>
    <scope>NUCLEOTIDE SEQUENCE [LARGE SCALE GENOMIC DNA]</scope>
    <source>
        <strain evidence="4">DSM 1495 / CBS 144.50 / IMI 039719</strain>
    </source>
</reference>
<feature type="compositionally biased region" description="Pro residues" evidence="1">
    <location>
        <begin position="1"/>
        <end position="19"/>
    </location>
</feature>
<proteinExistence type="predicted"/>
<protein>
    <submittedName>
        <fullName evidence="3">Metalloendopeptidase-like protein</fullName>
    </submittedName>
</protein>
<feature type="compositionally biased region" description="Low complexity" evidence="1">
    <location>
        <begin position="210"/>
        <end position="221"/>
    </location>
</feature>
<feature type="region of interest" description="Disordered" evidence="1">
    <location>
        <begin position="1"/>
        <end position="158"/>
    </location>
</feature>
<dbReference type="KEGG" id="cthr:CTHT_0059800"/>
<dbReference type="STRING" id="759272.G0SEV1"/>
<feature type="region of interest" description="Disordered" evidence="1">
    <location>
        <begin position="866"/>
        <end position="947"/>
    </location>
</feature>
<keyword evidence="2" id="KW-0812">Transmembrane</keyword>
<evidence type="ECO:0000313" key="3">
    <source>
        <dbReference type="EMBL" id="EGS17967.1"/>
    </source>
</evidence>
<feature type="compositionally biased region" description="Basic and acidic residues" evidence="1">
    <location>
        <begin position="496"/>
        <end position="520"/>
    </location>
</feature>
<dbReference type="AlphaFoldDB" id="G0SEV1"/>
<evidence type="ECO:0000256" key="2">
    <source>
        <dbReference type="SAM" id="Phobius"/>
    </source>
</evidence>
<feature type="region of interest" description="Disordered" evidence="1">
    <location>
        <begin position="496"/>
        <end position="667"/>
    </location>
</feature>
<dbReference type="Proteomes" id="UP000008066">
    <property type="component" value="Unassembled WGS sequence"/>
</dbReference>
<keyword evidence="2" id="KW-1133">Transmembrane helix</keyword>
<feature type="compositionally biased region" description="Polar residues" evidence="1">
    <location>
        <begin position="94"/>
        <end position="118"/>
    </location>
</feature>
<dbReference type="GeneID" id="18260018"/>